<dbReference type="InterPro" id="IPR032675">
    <property type="entry name" value="LRR_dom_sf"/>
</dbReference>
<organism evidence="1 2">
    <name type="scientific">Cylindrotheca closterium</name>
    <dbReference type="NCBI Taxonomy" id="2856"/>
    <lineage>
        <taxon>Eukaryota</taxon>
        <taxon>Sar</taxon>
        <taxon>Stramenopiles</taxon>
        <taxon>Ochrophyta</taxon>
        <taxon>Bacillariophyta</taxon>
        <taxon>Bacillariophyceae</taxon>
        <taxon>Bacillariophycidae</taxon>
        <taxon>Bacillariales</taxon>
        <taxon>Bacillariaceae</taxon>
        <taxon>Cylindrotheca</taxon>
    </lineage>
</organism>
<accession>A0AAD2JMV8</accession>
<dbReference type="InterPro" id="IPR053139">
    <property type="entry name" value="Surface_bspA-like"/>
</dbReference>
<evidence type="ECO:0000313" key="2">
    <source>
        <dbReference type="Proteomes" id="UP001295423"/>
    </source>
</evidence>
<sequence>MSSYHYFGNEGESIPEDVEELVVHPLVPQISERACECFQWLTRVNFSGSVLSTIGKAAFNGCVCLLEIEIPRSVTTVGTEAFMTCQSLTTVRFHQDGGLLTTIGSWAFADCSSLAEVSIPSSVETIG</sequence>
<gene>
    <name evidence="1" type="ORF">CYCCA115_LOCUS20192</name>
</gene>
<dbReference type="EMBL" id="CAKOGP040002147">
    <property type="protein sequence ID" value="CAJ1963498.1"/>
    <property type="molecule type" value="Genomic_DNA"/>
</dbReference>
<evidence type="ECO:0008006" key="3">
    <source>
        <dbReference type="Google" id="ProtNLM"/>
    </source>
</evidence>
<comment type="caution">
    <text evidence="1">The sequence shown here is derived from an EMBL/GenBank/DDBJ whole genome shotgun (WGS) entry which is preliminary data.</text>
</comment>
<name>A0AAD2JMV8_9STRA</name>
<proteinExistence type="predicted"/>
<protein>
    <recommendedName>
        <fullName evidence="3">Leucine-rich repeat domain-containing protein</fullName>
    </recommendedName>
</protein>
<dbReference type="Pfam" id="PF13306">
    <property type="entry name" value="LRR_5"/>
    <property type="match status" value="1"/>
</dbReference>
<keyword evidence="2" id="KW-1185">Reference proteome</keyword>
<dbReference type="PANTHER" id="PTHR45661:SF3">
    <property type="entry name" value="IG-LIKE DOMAIN-CONTAINING PROTEIN"/>
    <property type="match status" value="1"/>
</dbReference>
<dbReference type="InterPro" id="IPR026906">
    <property type="entry name" value="LRR_5"/>
</dbReference>
<evidence type="ECO:0000313" key="1">
    <source>
        <dbReference type="EMBL" id="CAJ1963498.1"/>
    </source>
</evidence>
<dbReference type="Gene3D" id="3.80.10.10">
    <property type="entry name" value="Ribonuclease Inhibitor"/>
    <property type="match status" value="1"/>
</dbReference>
<reference evidence="1" key="1">
    <citation type="submission" date="2023-08" db="EMBL/GenBank/DDBJ databases">
        <authorList>
            <person name="Audoor S."/>
            <person name="Bilcke G."/>
        </authorList>
    </citation>
    <scope>NUCLEOTIDE SEQUENCE</scope>
</reference>
<dbReference type="AlphaFoldDB" id="A0AAD2JMV8"/>
<dbReference type="PANTHER" id="PTHR45661">
    <property type="entry name" value="SURFACE ANTIGEN"/>
    <property type="match status" value="1"/>
</dbReference>
<dbReference type="SUPFAM" id="SSF52058">
    <property type="entry name" value="L domain-like"/>
    <property type="match status" value="1"/>
</dbReference>
<dbReference type="Proteomes" id="UP001295423">
    <property type="component" value="Unassembled WGS sequence"/>
</dbReference>